<keyword evidence="1" id="KW-0175">Coiled coil</keyword>
<evidence type="ECO:0000313" key="3">
    <source>
        <dbReference type="EMBL" id="RHN57301.1"/>
    </source>
</evidence>
<reference evidence="4" key="1">
    <citation type="journal article" date="2018" name="Nat. Plants">
        <title>Whole-genome landscape of Medicago truncatula symbiotic genes.</title>
        <authorList>
            <person name="Pecrix Y."/>
            <person name="Staton S.E."/>
            <person name="Sallet E."/>
            <person name="Lelandais-Briere C."/>
            <person name="Moreau S."/>
            <person name="Carrere S."/>
            <person name="Blein T."/>
            <person name="Jardinaud M.F."/>
            <person name="Latrasse D."/>
            <person name="Zouine M."/>
            <person name="Zahm M."/>
            <person name="Kreplak J."/>
            <person name="Mayjonade B."/>
            <person name="Satge C."/>
            <person name="Perez M."/>
            <person name="Cauet S."/>
            <person name="Marande W."/>
            <person name="Chantry-Darmon C."/>
            <person name="Lopez-Roques C."/>
            <person name="Bouchez O."/>
            <person name="Berard A."/>
            <person name="Debelle F."/>
            <person name="Munos S."/>
            <person name="Bendahmane A."/>
            <person name="Berges H."/>
            <person name="Niebel A."/>
            <person name="Buitink J."/>
            <person name="Frugier F."/>
            <person name="Benhamed M."/>
            <person name="Crespi M."/>
            <person name="Gouzy J."/>
            <person name="Gamas P."/>
        </authorList>
    </citation>
    <scope>NUCLEOTIDE SEQUENCE [LARGE SCALE GENOMIC DNA]</scope>
    <source>
        <strain evidence="4">cv. Jemalong A17</strain>
    </source>
</reference>
<gene>
    <name evidence="3" type="ORF">MtrunA17_Chr5g0438871</name>
</gene>
<evidence type="ECO:0000256" key="2">
    <source>
        <dbReference type="SAM" id="MobiDB-lite"/>
    </source>
</evidence>
<sequence length="198" mass="22680">MSRKELHVYHGKNRRMDDPIRNSPQETPTNHFQATPFKRNRPEISSSSTAPPVQYSRRNLPSSSGGVGMDDMWTSFFTEISGSGDDDASLIWHDNFPLGDLIDKHFSVEKYHEKVKELGFEKALQTSLEDCIRMTFLLRVIGKKFSDIEKENKAFVEEIAELKNLMISLKDERDNLKKSLDELSVESSASNVKDNQRV</sequence>
<feature type="compositionally biased region" description="Basic and acidic residues" evidence="2">
    <location>
        <begin position="1"/>
        <end position="20"/>
    </location>
</feature>
<dbReference type="EMBL" id="PSQE01000005">
    <property type="protein sequence ID" value="RHN57301.1"/>
    <property type="molecule type" value="Genomic_DNA"/>
</dbReference>
<organism evidence="3 4">
    <name type="scientific">Medicago truncatula</name>
    <name type="common">Barrel medic</name>
    <name type="synonym">Medicago tribuloides</name>
    <dbReference type="NCBI Taxonomy" id="3880"/>
    <lineage>
        <taxon>Eukaryota</taxon>
        <taxon>Viridiplantae</taxon>
        <taxon>Streptophyta</taxon>
        <taxon>Embryophyta</taxon>
        <taxon>Tracheophyta</taxon>
        <taxon>Spermatophyta</taxon>
        <taxon>Magnoliopsida</taxon>
        <taxon>eudicotyledons</taxon>
        <taxon>Gunneridae</taxon>
        <taxon>Pentapetalae</taxon>
        <taxon>rosids</taxon>
        <taxon>fabids</taxon>
        <taxon>Fabales</taxon>
        <taxon>Fabaceae</taxon>
        <taxon>Papilionoideae</taxon>
        <taxon>50 kb inversion clade</taxon>
        <taxon>NPAAA clade</taxon>
        <taxon>Hologalegina</taxon>
        <taxon>IRL clade</taxon>
        <taxon>Trifolieae</taxon>
        <taxon>Medicago</taxon>
    </lineage>
</organism>
<proteinExistence type="predicted"/>
<feature type="region of interest" description="Disordered" evidence="2">
    <location>
        <begin position="1"/>
        <end position="66"/>
    </location>
</feature>
<accession>A0A396HXJ4</accession>
<evidence type="ECO:0000313" key="4">
    <source>
        <dbReference type="Proteomes" id="UP000265566"/>
    </source>
</evidence>
<dbReference type="Gramene" id="rna32824">
    <property type="protein sequence ID" value="RHN57301.1"/>
    <property type="gene ID" value="gene32824"/>
</dbReference>
<dbReference type="Proteomes" id="UP000265566">
    <property type="component" value="Chromosome 5"/>
</dbReference>
<name>A0A396HXJ4_MEDTR</name>
<dbReference type="AlphaFoldDB" id="A0A396HXJ4"/>
<dbReference type="OrthoDB" id="1406718at2759"/>
<feature type="compositionally biased region" description="Polar residues" evidence="2">
    <location>
        <begin position="43"/>
        <end position="64"/>
    </location>
</feature>
<comment type="caution">
    <text evidence="3">The sequence shown here is derived from an EMBL/GenBank/DDBJ whole genome shotgun (WGS) entry which is preliminary data.</text>
</comment>
<feature type="coiled-coil region" evidence="1">
    <location>
        <begin position="145"/>
        <end position="186"/>
    </location>
</feature>
<protein>
    <submittedName>
        <fullName evidence="3">Uncharacterized protein</fullName>
    </submittedName>
</protein>
<evidence type="ECO:0000256" key="1">
    <source>
        <dbReference type="SAM" id="Coils"/>
    </source>
</evidence>
<feature type="compositionally biased region" description="Polar residues" evidence="2">
    <location>
        <begin position="22"/>
        <end position="33"/>
    </location>
</feature>